<dbReference type="AlphaFoldDB" id="A0A385SF71"/>
<evidence type="ECO:0000256" key="1">
    <source>
        <dbReference type="SAM" id="SignalP"/>
    </source>
</evidence>
<feature type="chain" id="PRO_5017301474" description="DUF4890 domain-containing protein" evidence="1">
    <location>
        <begin position="24"/>
        <end position="134"/>
    </location>
</feature>
<dbReference type="KEGG" id="chk:D4L85_00175"/>
<evidence type="ECO:0008006" key="4">
    <source>
        <dbReference type="Google" id="ProtNLM"/>
    </source>
</evidence>
<feature type="signal peptide" evidence="1">
    <location>
        <begin position="1"/>
        <end position="23"/>
    </location>
</feature>
<reference evidence="3" key="1">
    <citation type="submission" date="2018-09" db="EMBL/GenBank/DDBJ databases">
        <title>Chryseolinea sp. KIS68-18 isolated from soil.</title>
        <authorList>
            <person name="Weon H.-Y."/>
            <person name="Kwon S.-W."/>
            <person name="Lee S.A."/>
        </authorList>
    </citation>
    <scope>NUCLEOTIDE SEQUENCE [LARGE SCALE GENOMIC DNA]</scope>
    <source>
        <strain evidence="3">KIS68-18</strain>
    </source>
</reference>
<dbReference type="Proteomes" id="UP000266183">
    <property type="component" value="Chromosome"/>
</dbReference>
<proteinExistence type="predicted"/>
<keyword evidence="1" id="KW-0732">Signal</keyword>
<protein>
    <recommendedName>
        <fullName evidence="4">DUF4890 domain-containing protein</fullName>
    </recommendedName>
</protein>
<name>A0A385SF71_9BACT</name>
<organism evidence="2 3">
    <name type="scientific">Chryseolinea soli</name>
    <dbReference type="NCBI Taxonomy" id="2321403"/>
    <lineage>
        <taxon>Bacteria</taxon>
        <taxon>Pseudomonadati</taxon>
        <taxon>Bacteroidota</taxon>
        <taxon>Cytophagia</taxon>
        <taxon>Cytophagales</taxon>
        <taxon>Fulvivirgaceae</taxon>
        <taxon>Chryseolinea</taxon>
    </lineage>
</organism>
<keyword evidence="3" id="KW-1185">Reference proteome</keyword>
<dbReference type="EMBL" id="CP032382">
    <property type="protein sequence ID" value="AYB29091.1"/>
    <property type="molecule type" value="Genomic_DNA"/>
</dbReference>
<evidence type="ECO:0000313" key="2">
    <source>
        <dbReference type="EMBL" id="AYB29091.1"/>
    </source>
</evidence>
<dbReference type="OrthoDB" id="5569165at2"/>
<sequence length="134" mass="15469">MKRSVMMIMVLVTLIAGPRAVHAQNKLDKLMTETTAEERAEMQTRNMTEKLSLRDDQKPTVQEINLRYARKMQSVYNAGGGKLQRFRKMKGVSEEKDGELKKVLDASQYAAYEKNKEEMKSAIKEKAKEKRDNQ</sequence>
<dbReference type="RefSeq" id="WP_119752414.1">
    <property type="nucleotide sequence ID" value="NZ_CP032382.1"/>
</dbReference>
<accession>A0A385SF71</accession>
<evidence type="ECO:0000313" key="3">
    <source>
        <dbReference type="Proteomes" id="UP000266183"/>
    </source>
</evidence>
<gene>
    <name evidence="2" type="ORF">D4L85_00175</name>
</gene>